<dbReference type="SUPFAM" id="SSF51445">
    <property type="entry name" value="(Trans)glycosidases"/>
    <property type="match status" value="1"/>
</dbReference>
<dbReference type="InterPro" id="IPR000933">
    <property type="entry name" value="Glyco_hydro_29"/>
</dbReference>
<dbReference type="InterPro" id="IPR008979">
    <property type="entry name" value="Galactose-bd-like_sf"/>
</dbReference>
<evidence type="ECO:0000259" key="6">
    <source>
        <dbReference type="PROSITE" id="PS50022"/>
    </source>
</evidence>
<evidence type="ECO:0000313" key="8">
    <source>
        <dbReference type="Proteomes" id="UP001597403"/>
    </source>
</evidence>
<organism evidence="7 8">
    <name type="scientific">Paenibacillus nicotianae</name>
    <dbReference type="NCBI Taxonomy" id="1526551"/>
    <lineage>
        <taxon>Bacteria</taxon>
        <taxon>Bacillati</taxon>
        <taxon>Bacillota</taxon>
        <taxon>Bacilli</taxon>
        <taxon>Bacillales</taxon>
        <taxon>Paenibacillaceae</taxon>
        <taxon>Paenibacillus</taxon>
    </lineage>
</organism>
<dbReference type="PROSITE" id="PS50022">
    <property type="entry name" value="FA58C_3"/>
    <property type="match status" value="1"/>
</dbReference>
<feature type="domain" description="F5/8 type C" evidence="6">
    <location>
        <begin position="328"/>
        <end position="473"/>
    </location>
</feature>
<dbReference type="SMART" id="SM00812">
    <property type="entry name" value="Alpha_L_fucos"/>
    <property type="match status" value="1"/>
</dbReference>
<name>A0ABW4UXE1_9BACL</name>
<dbReference type="PANTHER" id="PTHR10030:SF37">
    <property type="entry name" value="ALPHA-L-FUCOSIDASE-RELATED"/>
    <property type="match status" value="1"/>
</dbReference>
<dbReference type="InterPro" id="IPR017853">
    <property type="entry name" value="GH"/>
</dbReference>
<dbReference type="Pfam" id="PF00754">
    <property type="entry name" value="F5_F8_type_C"/>
    <property type="match status" value="1"/>
</dbReference>
<evidence type="ECO:0000256" key="4">
    <source>
        <dbReference type="ARBA" id="ARBA00022801"/>
    </source>
</evidence>
<sequence>MVISIQQAAHIHPSARQLHWQKLEFYSFIHFSINTFTDREWGMGDESPTLFAPEQLDAEQWVRACQAAGMRGLILTCKHHDGFCLWPSQYTDHSVQNSPWRNGQGDLVKEVSDACRKAGLKFGIYLSPWDRHEPTYGDSEAYNDYFVHQLEELLTGYGELFSVWFDGACGEGKQGKKQVYDWDRYYAVIRRLQPQAVISVCGPDVRWCGNEAGHTRSSEWSVVPESMQDNEKIQANSQTEDNGEFATLVRSAEDDLGSRHVIAEAQNLIWYPAEVNTSIRPGWFYHPAEDHQVKTSTELMELYERIVGGNACFLLNIPPDRRGLIHEQDVEQLQLLGQKIKQYYQHNIAENALIQASLSDQQHPADHAIDQSEDTFWCTPYGVEQAEIELDLGSVQNMNRVVLMEHIQSGQRIEAFAISYQNKHQQWVPCYQGSIVGYKHICRFSAITAQHIRISIIESRYCPTLQSIEVYEVSIQQSN</sequence>
<dbReference type="Proteomes" id="UP001597403">
    <property type="component" value="Unassembled WGS sequence"/>
</dbReference>
<comment type="caution">
    <text evidence="7">The sequence shown here is derived from an EMBL/GenBank/DDBJ whole genome shotgun (WGS) entry which is preliminary data.</text>
</comment>
<protein>
    <recommendedName>
        <fullName evidence="2">alpha-L-fucosidase</fullName>
        <ecNumber evidence="2">3.2.1.51</ecNumber>
    </recommendedName>
</protein>
<dbReference type="InterPro" id="IPR000421">
    <property type="entry name" value="FA58C"/>
</dbReference>
<dbReference type="EMBL" id="JBHUGF010000011">
    <property type="protein sequence ID" value="MFD1992177.1"/>
    <property type="molecule type" value="Genomic_DNA"/>
</dbReference>
<dbReference type="SUPFAM" id="SSF49785">
    <property type="entry name" value="Galactose-binding domain-like"/>
    <property type="match status" value="1"/>
</dbReference>
<evidence type="ECO:0000256" key="3">
    <source>
        <dbReference type="ARBA" id="ARBA00022729"/>
    </source>
</evidence>
<dbReference type="Gene3D" id="3.20.20.80">
    <property type="entry name" value="Glycosidases"/>
    <property type="match status" value="1"/>
</dbReference>
<dbReference type="EC" id="3.2.1.51" evidence="2"/>
<dbReference type="Pfam" id="PF01120">
    <property type="entry name" value="Alpha_L_fucos"/>
    <property type="match status" value="1"/>
</dbReference>
<keyword evidence="3" id="KW-0732">Signal</keyword>
<dbReference type="RefSeq" id="WP_204825894.1">
    <property type="nucleotide sequence ID" value="NZ_JBHUGF010000011.1"/>
</dbReference>
<keyword evidence="5" id="KW-0326">Glycosidase</keyword>
<keyword evidence="4" id="KW-0378">Hydrolase</keyword>
<dbReference type="Gene3D" id="2.60.120.260">
    <property type="entry name" value="Galactose-binding domain-like"/>
    <property type="match status" value="1"/>
</dbReference>
<reference evidence="8" key="1">
    <citation type="journal article" date="2019" name="Int. J. Syst. Evol. Microbiol.">
        <title>The Global Catalogue of Microorganisms (GCM) 10K type strain sequencing project: providing services to taxonomists for standard genome sequencing and annotation.</title>
        <authorList>
            <consortium name="The Broad Institute Genomics Platform"/>
            <consortium name="The Broad Institute Genome Sequencing Center for Infectious Disease"/>
            <person name="Wu L."/>
            <person name="Ma J."/>
        </authorList>
    </citation>
    <scope>NUCLEOTIDE SEQUENCE [LARGE SCALE GENOMIC DNA]</scope>
    <source>
        <strain evidence="8">CGMCC 1.15067</strain>
    </source>
</reference>
<gene>
    <name evidence="7" type="ORF">ACFSGI_19600</name>
</gene>
<dbReference type="PANTHER" id="PTHR10030">
    <property type="entry name" value="ALPHA-L-FUCOSIDASE"/>
    <property type="match status" value="1"/>
</dbReference>
<keyword evidence="8" id="KW-1185">Reference proteome</keyword>
<evidence type="ECO:0000256" key="1">
    <source>
        <dbReference type="ARBA" id="ARBA00007951"/>
    </source>
</evidence>
<dbReference type="InterPro" id="IPR057739">
    <property type="entry name" value="Glyco_hydro_29_N"/>
</dbReference>
<proteinExistence type="inferred from homology"/>
<evidence type="ECO:0000256" key="5">
    <source>
        <dbReference type="ARBA" id="ARBA00023295"/>
    </source>
</evidence>
<comment type="similarity">
    <text evidence="1">Belongs to the glycosyl hydrolase 29 family.</text>
</comment>
<evidence type="ECO:0000256" key="2">
    <source>
        <dbReference type="ARBA" id="ARBA00012662"/>
    </source>
</evidence>
<evidence type="ECO:0000313" key="7">
    <source>
        <dbReference type="EMBL" id="MFD1992177.1"/>
    </source>
</evidence>
<accession>A0ABW4UXE1</accession>